<keyword evidence="10" id="KW-1185">Reference proteome</keyword>
<comment type="similarity">
    <text evidence="3">Belongs to the HARBI1 family.</text>
</comment>
<dbReference type="InterPro" id="IPR045249">
    <property type="entry name" value="HARBI1-like"/>
</dbReference>
<sequence>MRPTRLSFDVPKISAVMVGGDVVIYATSVLANGRTRFNQALNGSLYSKVWQLSLGIHRMCKLEPTHLRLLKQQNLGLQPDATPLGGGSSGVPESHVNGCVGGVVVPVEIVRELKKETLDGPPLEERAPYSLIACVVTSIEVQRITGGNDIICVNELRMDRGMHLLCCLDFIGREKQLSRYVHRVLCALLRLQDDLFIKPTLIKDDCTDKRWKPFKLKPFGAIDETYIEVTVPESDKPRYRTRKGNIAINVLGVCTRDMKFVYVLSGWEGSAFDSRVLRDAITRNNGFKISLGNYYESGNTTNNLGISYKAFGILKKRRAILRSPSFYPIKLQGRMVLAYALLHNFIRMYMNLDPEKNTILTLEDMPIGETFGIK</sequence>
<dbReference type="GO" id="GO:0016787">
    <property type="term" value="F:hydrolase activity"/>
    <property type="evidence" value="ECO:0007669"/>
    <property type="project" value="UniProtKB-KW"/>
</dbReference>
<protein>
    <recommendedName>
        <fullName evidence="8">DDE Tnp4 domain-containing protein</fullName>
    </recommendedName>
</protein>
<dbReference type="GO" id="GO:0004518">
    <property type="term" value="F:nuclease activity"/>
    <property type="evidence" value="ECO:0007669"/>
    <property type="project" value="UniProtKB-KW"/>
</dbReference>
<reference evidence="9" key="1">
    <citation type="submission" date="2023-03" db="EMBL/GenBank/DDBJ databases">
        <title>Chromosome-scale reference genome and RAD-based genetic map of yellow starthistle (Centaurea solstitialis) reveal putative structural variation and QTLs associated with invader traits.</title>
        <authorList>
            <person name="Reatini B."/>
            <person name="Cang F.A."/>
            <person name="Jiang Q."/>
            <person name="Mckibben M.T.W."/>
            <person name="Barker M.S."/>
            <person name="Rieseberg L.H."/>
            <person name="Dlugosch K.M."/>
        </authorList>
    </citation>
    <scope>NUCLEOTIDE SEQUENCE</scope>
    <source>
        <strain evidence="9">CAN-66</strain>
        <tissue evidence="9">Leaf</tissue>
    </source>
</reference>
<keyword evidence="6" id="KW-0378">Hydrolase</keyword>
<comment type="subcellular location">
    <subcellularLocation>
        <location evidence="2">Nucleus</location>
    </subcellularLocation>
</comment>
<dbReference type="EMBL" id="JARYMX010000008">
    <property type="protein sequence ID" value="KAJ9536941.1"/>
    <property type="molecule type" value="Genomic_DNA"/>
</dbReference>
<dbReference type="GO" id="GO:0046872">
    <property type="term" value="F:metal ion binding"/>
    <property type="evidence" value="ECO:0007669"/>
    <property type="project" value="UniProtKB-KW"/>
</dbReference>
<keyword evidence="5" id="KW-0479">Metal-binding</keyword>
<evidence type="ECO:0000256" key="5">
    <source>
        <dbReference type="ARBA" id="ARBA00022723"/>
    </source>
</evidence>
<evidence type="ECO:0000256" key="1">
    <source>
        <dbReference type="ARBA" id="ARBA00001968"/>
    </source>
</evidence>
<gene>
    <name evidence="9" type="ORF">OSB04_029674</name>
</gene>
<keyword evidence="4" id="KW-0540">Nuclease</keyword>
<dbReference type="PANTHER" id="PTHR22930">
    <property type="match status" value="1"/>
</dbReference>
<evidence type="ECO:0000256" key="2">
    <source>
        <dbReference type="ARBA" id="ARBA00004123"/>
    </source>
</evidence>
<evidence type="ECO:0000259" key="8">
    <source>
        <dbReference type="Pfam" id="PF13359"/>
    </source>
</evidence>
<name>A0AA38SJ50_9ASTR</name>
<comment type="caution">
    <text evidence="9">The sequence shown here is derived from an EMBL/GenBank/DDBJ whole genome shotgun (WGS) entry which is preliminary data.</text>
</comment>
<keyword evidence="7" id="KW-0539">Nucleus</keyword>
<feature type="domain" description="DDE Tnp4" evidence="8">
    <location>
        <begin position="222"/>
        <end position="279"/>
    </location>
</feature>
<comment type="cofactor">
    <cofactor evidence="1">
        <name>a divalent metal cation</name>
        <dbReference type="ChEBI" id="CHEBI:60240"/>
    </cofactor>
</comment>
<evidence type="ECO:0000256" key="4">
    <source>
        <dbReference type="ARBA" id="ARBA00022722"/>
    </source>
</evidence>
<proteinExistence type="inferred from homology"/>
<evidence type="ECO:0000256" key="6">
    <source>
        <dbReference type="ARBA" id="ARBA00022801"/>
    </source>
</evidence>
<evidence type="ECO:0000256" key="3">
    <source>
        <dbReference type="ARBA" id="ARBA00006958"/>
    </source>
</evidence>
<accession>A0AA38SJ50</accession>
<organism evidence="9 10">
    <name type="scientific">Centaurea solstitialis</name>
    <name type="common">yellow star-thistle</name>
    <dbReference type="NCBI Taxonomy" id="347529"/>
    <lineage>
        <taxon>Eukaryota</taxon>
        <taxon>Viridiplantae</taxon>
        <taxon>Streptophyta</taxon>
        <taxon>Embryophyta</taxon>
        <taxon>Tracheophyta</taxon>
        <taxon>Spermatophyta</taxon>
        <taxon>Magnoliopsida</taxon>
        <taxon>eudicotyledons</taxon>
        <taxon>Gunneridae</taxon>
        <taxon>Pentapetalae</taxon>
        <taxon>asterids</taxon>
        <taxon>campanulids</taxon>
        <taxon>Asterales</taxon>
        <taxon>Asteraceae</taxon>
        <taxon>Carduoideae</taxon>
        <taxon>Cardueae</taxon>
        <taxon>Centaureinae</taxon>
        <taxon>Centaurea</taxon>
    </lineage>
</organism>
<evidence type="ECO:0000313" key="9">
    <source>
        <dbReference type="EMBL" id="KAJ9536941.1"/>
    </source>
</evidence>
<evidence type="ECO:0000313" key="10">
    <source>
        <dbReference type="Proteomes" id="UP001172457"/>
    </source>
</evidence>
<dbReference type="Proteomes" id="UP001172457">
    <property type="component" value="Chromosome 8"/>
</dbReference>
<dbReference type="AlphaFoldDB" id="A0AA38SJ50"/>
<dbReference type="InterPro" id="IPR027806">
    <property type="entry name" value="HARBI1_dom"/>
</dbReference>
<evidence type="ECO:0000256" key="7">
    <source>
        <dbReference type="ARBA" id="ARBA00023242"/>
    </source>
</evidence>
<dbReference type="Pfam" id="PF13359">
    <property type="entry name" value="DDE_Tnp_4"/>
    <property type="match status" value="1"/>
</dbReference>
<dbReference type="PANTHER" id="PTHR22930:SF293">
    <property type="entry name" value="PROTEIN ALP1-LIKE"/>
    <property type="match status" value="1"/>
</dbReference>
<dbReference type="GO" id="GO:0005634">
    <property type="term" value="C:nucleus"/>
    <property type="evidence" value="ECO:0007669"/>
    <property type="project" value="UniProtKB-SubCell"/>
</dbReference>